<dbReference type="AlphaFoldDB" id="A0ABD1F2S7"/>
<keyword evidence="2" id="KW-0732">Signal</keyword>
<dbReference type="InterPro" id="IPR031959">
    <property type="entry name" value="DUF4779"/>
</dbReference>
<evidence type="ECO:0000313" key="3">
    <source>
        <dbReference type="EMBL" id="KAL1509558.1"/>
    </source>
</evidence>
<feature type="region of interest" description="Disordered" evidence="1">
    <location>
        <begin position="75"/>
        <end position="143"/>
    </location>
</feature>
<dbReference type="Pfam" id="PF16009">
    <property type="entry name" value="DUF4779"/>
    <property type="match status" value="1"/>
</dbReference>
<protein>
    <submittedName>
        <fullName evidence="3">Uncharacterized protein</fullName>
    </submittedName>
</protein>
<name>A0ABD1F2S7_HYPHA</name>
<proteinExistence type="predicted"/>
<accession>A0ABD1F2S7</accession>
<feature type="compositionally biased region" description="Basic and acidic residues" evidence="1">
    <location>
        <begin position="188"/>
        <end position="199"/>
    </location>
</feature>
<reference evidence="3 4" key="1">
    <citation type="submission" date="2024-05" db="EMBL/GenBank/DDBJ databases">
        <title>Genetic variation in Jamaican populations of the coffee berry borer (Hypothenemus hampei).</title>
        <authorList>
            <person name="Errbii M."/>
            <person name="Myrie A."/>
        </authorList>
    </citation>
    <scope>NUCLEOTIDE SEQUENCE [LARGE SCALE GENOMIC DNA]</scope>
    <source>
        <strain evidence="3">JA-Hopewell-2020-01-JO</strain>
        <tissue evidence="3">Whole body</tissue>
    </source>
</reference>
<organism evidence="3 4">
    <name type="scientific">Hypothenemus hampei</name>
    <name type="common">Coffee berry borer</name>
    <dbReference type="NCBI Taxonomy" id="57062"/>
    <lineage>
        <taxon>Eukaryota</taxon>
        <taxon>Metazoa</taxon>
        <taxon>Ecdysozoa</taxon>
        <taxon>Arthropoda</taxon>
        <taxon>Hexapoda</taxon>
        <taxon>Insecta</taxon>
        <taxon>Pterygota</taxon>
        <taxon>Neoptera</taxon>
        <taxon>Endopterygota</taxon>
        <taxon>Coleoptera</taxon>
        <taxon>Polyphaga</taxon>
        <taxon>Cucujiformia</taxon>
        <taxon>Curculionidae</taxon>
        <taxon>Scolytinae</taxon>
        <taxon>Hypothenemus</taxon>
    </lineage>
</organism>
<evidence type="ECO:0000256" key="2">
    <source>
        <dbReference type="SAM" id="SignalP"/>
    </source>
</evidence>
<keyword evidence="4" id="KW-1185">Reference proteome</keyword>
<evidence type="ECO:0000313" key="4">
    <source>
        <dbReference type="Proteomes" id="UP001566132"/>
    </source>
</evidence>
<gene>
    <name evidence="3" type="ORF">ABEB36_004272</name>
</gene>
<dbReference type="EMBL" id="JBDJPC010000003">
    <property type="protein sequence ID" value="KAL1509558.1"/>
    <property type="molecule type" value="Genomic_DNA"/>
</dbReference>
<feature type="compositionally biased region" description="Basic and acidic residues" evidence="1">
    <location>
        <begin position="75"/>
        <end position="98"/>
    </location>
</feature>
<comment type="caution">
    <text evidence="3">The sequence shown here is derived from an EMBL/GenBank/DDBJ whole genome shotgun (WGS) entry which is preliminary data.</text>
</comment>
<dbReference type="Proteomes" id="UP001566132">
    <property type="component" value="Unassembled WGS sequence"/>
</dbReference>
<feature type="signal peptide" evidence="2">
    <location>
        <begin position="1"/>
        <end position="21"/>
    </location>
</feature>
<feature type="region of interest" description="Disordered" evidence="1">
    <location>
        <begin position="188"/>
        <end position="207"/>
    </location>
</feature>
<sequence>MNLLPLQHIILCQFFLATVSSSGVLIKSGVVKNHGETQSENAEDVKLHKGIANYEGEAGFNKDEGQKAIISEDSGKFDEHSGKKKIHEGSDNFQKENFHQTGGDSAGNLDTRVATKKGHHKSGFSNSYHKDESGSNTSFYDDGSDEAAQIHQKNYKDAYGDNGFIQQGGGKYDSAHFANDEARRGLYDNSGRYEKDHGNNRKYNRNNYYDNKENLARRNLANAYDRGSNYAEEQYGPAYYPPPLPYGPLPPLPPKHHITIYEDPRYLDSDVRYRRSDGYGDDYVELDVRSPVERNPHVRYYEEPDYLYYD</sequence>
<evidence type="ECO:0000256" key="1">
    <source>
        <dbReference type="SAM" id="MobiDB-lite"/>
    </source>
</evidence>
<feature type="chain" id="PRO_5044772215" evidence="2">
    <location>
        <begin position="22"/>
        <end position="310"/>
    </location>
</feature>